<feature type="region of interest" description="Disordered" evidence="1">
    <location>
        <begin position="507"/>
        <end position="619"/>
    </location>
</feature>
<gene>
    <name evidence="2" type="ORF">FGO68_gene12170</name>
</gene>
<organism evidence="2 3">
    <name type="scientific">Halteria grandinella</name>
    <dbReference type="NCBI Taxonomy" id="5974"/>
    <lineage>
        <taxon>Eukaryota</taxon>
        <taxon>Sar</taxon>
        <taxon>Alveolata</taxon>
        <taxon>Ciliophora</taxon>
        <taxon>Intramacronucleata</taxon>
        <taxon>Spirotrichea</taxon>
        <taxon>Stichotrichia</taxon>
        <taxon>Sporadotrichida</taxon>
        <taxon>Halteriidae</taxon>
        <taxon>Halteria</taxon>
    </lineage>
</organism>
<dbReference type="GO" id="GO:0006893">
    <property type="term" value="P:Golgi to plasma membrane transport"/>
    <property type="evidence" value="ECO:0007669"/>
    <property type="project" value="TreeGrafter"/>
</dbReference>
<dbReference type="AlphaFoldDB" id="A0A8J8T5R7"/>
<dbReference type="PANTHER" id="PTHR31975:SF1">
    <property type="entry name" value="BUD SITE SELECTION PROTEIN 7-RELATED"/>
    <property type="match status" value="1"/>
</dbReference>
<dbReference type="SUPFAM" id="SSF48452">
    <property type="entry name" value="TPR-like"/>
    <property type="match status" value="1"/>
</dbReference>
<dbReference type="EMBL" id="RRYP01003871">
    <property type="protein sequence ID" value="TNV83402.1"/>
    <property type="molecule type" value="Genomic_DNA"/>
</dbReference>
<dbReference type="Pfam" id="PF09295">
    <property type="entry name" value="ChAPs"/>
    <property type="match status" value="2"/>
</dbReference>
<accession>A0A8J8T5R7</accession>
<protein>
    <submittedName>
        <fullName evidence="2">Uncharacterized protein</fullName>
    </submittedName>
</protein>
<sequence length="792" mass="91278">MQVIEVVEPEGYLYATLNQRCRDIPKYEFFGPPDLCYLVKQSKGGLLSSSTLAGFFHYIYGVDSSSSASIAAYIKSIIQKQENNSKIKIMKATFCMYDIVMKRDVRVEISIPGGTHVFAVDENLNKLVIGSGEWNYVFMSSLLRSFEPKACPGFRVIQELSSQELFKDFLLVSNSLLPQVRFGELLDKAKQGSNLMIQKITEYLIRKKRIQDCLNFLLPLQEEDPLIVTHVSDVLLSVDKNKEAILLLAEKIREYPYLVPLLLKQAQSFIKSEYYEYAYKLSKICVDLCPESFEAWFQMAEVYFYMKKIKMSLIAMDIAPYYPDAEWVHRVELVNDYDFSIPRHKKTTDVHPYLLVEPTKVDFRKTGEEPVQLMNWVLRGEIPMPFMGDMNREDQDMLRQLMKVNSVKFTSCEKRCYDLLVKIEKEISWDTLFKIKQATFLGESENQQWENPFFKAQQSRCLLSSDLSGQKAGAGQYIKPAKKAQPVSRGGMDDSLLEIQAQAENFSKKQRKQMQQQQNHQIDTIAEEDRSDVEEAERITDMGLGMQPPQRKQKRKNNLEMATVEDKPGAGSYQSQQTGEDQNEEGQEDENPDGNGMMGQSARQGEDEKSESELLNEQTHENDLRKKRLCFKIDKLFTTLFEDLNLLCEWENDEKRRGSNDKSQSGVLWIHRGILAERLNRKRLAERAYRNGIEKGFSLFAWSRLLKIYADTYNPKACLVCMAEILDQAEDDGIQIYLKFPPWIEEVLHSLIASNGIKTIIRLVKEMELEDCKALTDAIENAYALRVEGSDQ</sequence>
<dbReference type="PANTHER" id="PTHR31975">
    <property type="entry name" value="BUD SITE SELECTION PROTEIN 7-RELATED"/>
    <property type="match status" value="1"/>
</dbReference>
<evidence type="ECO:0000313" key="2">
    <source>
        <dbReference type="EMBL" id="TNV83402.1"/>
    </source>
</evidence>
<dbReference type="Proteomes" id="UP000785679">
    <property type="component" value="Unassembled WGS sequence"/>
</dbReference>
<evidence type="ECO:0000313" key="3">
    <source>
        <dbReference type="Proteomes" id="UP000785679"/>
    </source>
</evidence>
<name>A0A8J8T5R7_HALGN</name>
<dbReference type="InterPro" id="IPR011990">
    <property type="entry name" value="TPR-like_helical_dom_sf"/>
</dbReference>
<feature type="compositionally biased region" description="Acidic residues" evidence="1">
    <location>
        <begin position="581"/>
        <end position="592"/>
    </location>
</feature>
<feature type="compositionally biased region" description="Acidic residues" evidence="1">
    <location>
        <begin position="525"/>
        <end position="535"/>
    </location>
</feature>
<keyword evidence="3" id="KW-1185">Reference proteome</keyword>
<dbReference type="OrthoDB" id="310026at2759"/>
<reference evidence="2" key="1">
    <citation type="submission" date="2019-06" db="EMBL/GenBank/DDBJ databases">
        <authorList>
            <person name="Zheng W."/>
        </authorList>
    </citation>
    <scope>NUCLEOTIDE SEQUENCE</scope>
    <source>
        <strain evidence="2">QDHG01</strain>
    </source>
</reference>
<comment type="caution">
    <text evidence="2">The sequence shown here is derived from an EMBL/GenBank/DDBJ whole genome shotgun (WGS) entry which is preliminary data.</text>
</comment>
<dbReference type="InterPro" id="IPR015374">
    <property type="entry name" value="ChAPs"/>
</dbReference>
<dbReference type="Gene3D" id="1.25.40.10">
    <property type="entry name" value="Tetratricopeptide repeat domain"/>
    <property type="match status" value="2"/>
</dbReference>
<proteinExistence type="predicted"/>
<evidence type="ECO:0000256" key="1">
    <source>
        <dbReference type="SAM" id="MobiDB-lite"/>
    </source>
</evidence>
<dbReference type="GO" id="GO:0034044">
    <property type="term" value="C:exomer complex"/>
    <property type="evidence" value="ECO:0007669"/>
    <property type="project" value="UniProtKB-ARBA"/>
</dbReference>